<dbReference type="PANTHER" id="PTHR30250:SF10">
    <property type="entry name" value="LIPOPOLYSACCHARIDE BIOSYNTHESIS PROTEIN WZXC"/>
    <property type="match status" value="1"/>
</dbReference>
<dbReference type="GO" id="GO:0005886">
    <property type="term" value="C:plasma membrane"/>
    <property type="evidence" value="ECO:0007669"/>
    <property type="project" value="UniProtKB-SubCell"/>
</dbReference>
<feature type="transmembrane region" description="Helical" evidence="7">
    <location>
        <begin position="479"/>
        <end position="499"/>
    </location>
</feature>
<keyword evidence="4 7" id="KW-0812">Transmembrane</keyword>
<keyword evidence="6 7" id="KW-0472">Membrane</keyword>
<evidence type="ECO:0000313" key="9">
    <source>
        <dbReference type="Proteomes" id="UP000284451"/>
    </source>
</evidence>
<feature type="transmembrane region" description="Helical" evidence="7">
    <location>
        <begin position="181"/>
        <end position="203"/>
    </location>
</feature>
<evidence type="ECO:0000256" key="7">
    <source>
        <dbReference type="SAM" id="Phobius"/>
    </source>
</evidence>
<feature type="transmembrane region" description="Helical" evidence="7">
    <location>
        <begin position="300"/>
        <end position="321"/>
    </location>
</feature>
<evidence type="ECO:0000256" key="1">
    <source>
        <dbReference type="ARBA" id="ARBA00004651"/>
    </source>
</evidence>
<dbReference type="Proteomes" id="UP000284451">
    <property type="component" value="Unassembled WGS sequence"/>
</dbReference>
<feature type="transmembrane region" description="Helical" evidence="7">
    <location>
        <begin position="108"/>
        <end position="134"/>
    </location>
</feature>
<name>A0A443KAL6_9RHOB</name>
<evidence type="ECO:0000313" key="8">
    <source>
        <dbReference type="EMBL" id="RWR29808.1"/>
    </source>
</evidence>
<accession>A0A443KAL6</accession>
<feature type="transmembrane region" description="Helical" evidence="7">
    <location>
        <begin position="75"/>
        <end position="96"/>
    </location>
</feature>
<feature type="transmembrane region" description="Helical" evidence="7">
    <location>
        <begin position="154"/>
        <end position="175"/>
    </location>
</feature>
<protein>
    <submittedName>
        <fullName evidence="8">Polysaccharide biosynthesis protein</fullName>
    </submittedName>
</protein>
<comment type="caution">
    <text evidence="8">The sequence shown here is derived from an EMBL/GenBank/DDBJ whole genome shotgun (WGS) entry which is preliminary data.</text>
</comment>
<feature type="transmembrane region" description="Helical" evidence="7">
    <location>
        <begin position="448"/>
        <end position="467"/>
    </location>
</feature>
<feature type="transmembrane region" description="Helical" evidence="7">
    <location>
        <begin position="239"/>
        <end position="255"/>
    </location>
</feature>
<evidence type="ECO:0000256" key="6">
    <source>
        <dbReference type="ARBA" id="ARBA00023136"/>
    </source>
</evidence>
<reference evidence="8 9" key="1">
    <citation type="submission" date="2019-01" db="EMBL/GenBank/DDBJ databases">
        <title>Sinorhodobacter populi sp. nov. isolated from the symptomatic bark tissue of Populus euramericana canker.</title>
        <authorList>
            <person name="Xu G."/>
        </authorList>
    </citation>
    <scope>NUCLEOTIDE SEQUENCE [LARGE SCALE GENOMIC DNA]</scope>
    <source>
        <strain evidence="8 9">07D10-4-3</strain>
    </source>
</reference>
<dbReference type="EMBL" id="SAUY01000018">
    <property type="protein sequence ID" value="RWR29808.1"/>
    <property type="molecule type" value="Genomic_DNA"/>
</dbReference>
<evidence type="ECO:0000256" key="5">
    <source>
        <dbReference type="ARBA" id="ARBA00022989"/>
    </source>
</evidence>
<feature type="transmembrane region" description="Helical" evidence="7">
    <location>
        <begin position="215"/>
        <end position="233"/>
    </location>
</feature>
<dbReference type="AlphaFoldDB" id="A0A443KAL6"/>
<keyword evidence="3" id="KW-1003">Cell membrane</keyword>
<proteinExistence type="inferred from homology"/>
<sequence>MRLKLIYHYQHVNAATFSRSRQMSCGLPGRSPHPLSRALSFSDSMFYGCGIHSILRCRLSAISNILKGDGTKARALRSAGFVIIGFGGQNVLRLASNLILTRLLFPEAFGVMALVQVVLIGLAMFSDLGINVSIMQHKRGEERDFLNTAWTLQILRGVVLWLVCCALAWPAAYVYNEPQLLQLLPVAGLTAVVSGFNTTKIWVANRHLQLGTQTLTMLGAQAMGILFTVVLAWFWRDVWSLVFGGIFAAFLQNILQHRMLPGPGNRFCWDREAVGSLIRFGKYIFLSSIAGFLSNQGDRAVLGGYISMGALGIYSVGYMMAMLPLQLVQAAGGKVLFPLYHKYKDLSDPENLAKVRRARRMLLAGAMAITCLMAIFGVPLIHLLYDARYDMAGPVLVLMSVAITMQLAASLYDGSYLAHGNSRAHFLINAWRAGIQTLFLFIGASQYGVLGAIVAQALGVLAVYPMQTIVTRRYRAWDPLADGLVVLSGLAAAALGIWLSQGYMPGFWQWTMAGDSPR</sequence>
<gene>
    <name evidence="8" type="ORF">D2T29_13555</name>
</gene>
<organism evidence="8 9">
    <name type="scientific">Paenirhodobacter populi</name>
    <dbReference type="NCBI Taxonomy" id="2306993"/>
    <lineage>
        <taxon>Bacteria</taxon>
        <taxon>Pseudomonadati</taxon>
        <taxon>Pseudomonadota</taxon>
        <taxon>Alphaproteobacteria</taxon>
        <taxon>Rhodobacterales</taxon>
        <taxon>Rhodobacter group</taxon>
        <taxon>Paenirhodobacter</taxon>
    </lineage>
</organism>
<evidence type="ECO:0000256" key="3">
    <source>
        <dbReference type="ARBA" id="ARBA00022475"/>
    </source>
</evidence>
<comment type="subcellular location">
    <subcellularLocation>
        <location evidence="1">Cell membrane</location>
        <topology evidence="1">Multi-pass membrane protein</topology>
    </subcellularLocation>
</comment>
<feature type="transmembrane region" description="Helical" evidence="7">
    <location>
        <begin position="391"/>
        <end position="412"/>
    </location>
</feature>
<dbReference type="InterPro" id="IPR050833">
    <property type="entry name" value="Poly_Biosynth_Transport"/>
</dbReference>
<keyword evidence="5 7" id="KW-1133">Transmembrane helix</keyword>
<dbReference type="PANTHER" id="PTHR30250">
    <property type="entry name" value="PST FAMILY PREDICTED COLANIC ACID TRANSPORTER"/>
    <property type="match status" value="1"/>
</dbReference>
<dbReference type="Pfam" id="PF13440">
    <property type="entry name" value="Polysacc_synt_3"/>
    <property type="match status" value="1"/>
</dbReference>
<evidence type="ECO:0000256" key="2">
    <source>
        <dbReference type="ARBA" id="ARBA00007430"/>
    </source>
</evidence>
<reference evidence="8 9" key="2">
    <citation type="submission" date="2019-01" db="EMBL/GenBank/DDBJ databases">
        <authorList>
            <person name="Li Y."/>
        </authorList>
    </citation>
    <scope>NUCLEOTIDE SEQUENCE [LARGE SCALE GENOMIC DNA]</scope>
    <source>
        <strain evidence="8 9">07D10-4-3</strain>
    </source>
</reference>
<evidence type="ECO:0000256" key="4">
    <source>
        <dbReference type="ARBA" id="ARBA00022692"/>
    </source>
</evidence>
<feature type="transmembrane region" description="Helical" evidence="7">
    <location>
        <begin position="362"/>
        <end position="385"/>
    </location>
</feature>
<feature type="transmembrane region" description="Helical" evidence="7">
    <location>
        <begin position="276"/>
        <end position="294"/>
    </location>
</feature>
<comment type="similarity">
    <text evidence="2">Belongs to the polysaccharide synthase family.</text>
</comment>